<dbReference type="SUPFAM" id="SSF48208">
    <property type="entry name" value="Six-hairpin glycosidases"/>
    <property type="match status" value="1"/>
</dbReference>
<dbReference type="Gene3D" id="1.20.1610.10">
    <property type="entry name" value="alpha-1,2-mannosidases domains"/>
    <property type="match status" value="1"/>
</dbReference>
<dbReference type="Gene3D" id="3.30.2080.10">
    <property type="entry name" value="GH92 mannosidase domain"/>
    <property type="match status" value="1"/>
</dbReference>
<protein>
    <submittedName>
        <fullName evidence="6">Glycosyl hydrolase</fullName>
    </submittedName>
</protein>
<dbReference type="InterPro" id="IPR012939">
    <property type="entry name" value="Glyco_hydro_92"/>
</dbReference>
<evidence type="ECO:0000313" key="6">
    <source>
        <dbReference type="EMBL" id="KAF2427563.1"/>
    </source>
</evidence>
<dbReference type="FunFam" id="2.70.98.10:FF:000028">
    <property type="entry name" value="Alpha-1,2-mannosidase family protein (AFU_orthologue AFUA_5G10520)"/>
    <property type="match status" value="1"/>
</dbReference>
<evidence type="ECO:0000313" key="7">
    <source>
        <dbReference type="Proteomes" id="UP000800235"/>
    </source>
</evidence>
<dbReference type="NCBIfam" id="TIGR01180">
    <property type="entry name" value="aman2_put"/>
    <property type="match status" value="1"/>
</dbReference>
<evidence type="ECO:0000256" key="3">
    <source>
        <dbReference type="SAM" id="SignalP"/>
    </source>
</evidence>
<dbReference type="Pfam" id="PF07971">
    <property type="entry name" value="Glyco_hydro_92"/>
    <property type="match status" value="1"/>
</dbReference>
<dbReference type="InterPro" id="IPR008928">
    <property type="entry name" value="6-hairpin_glycosidase_sf"/>
</dbReference>
<dbReference type="GO" id="GO:0030246">
    <property type="term" value="F:carbohydrate binding"/>
    <property type="evidence" value="ECO:0007669"/>
    <property type="project" value="InterPro"/>
</dbReference>
<dbReference type="GO" id="GO:0005634">
    <property type="term" value="C:nucleus"/>
    <property type="evidence" value="ECO:0007669"/>
    <property type="project" value="TreeGrafter"/>
</dbReference>
<dbReference type="EMBL" id="MU007059">
    <property type="protein sequence ID" value="KAF2427563.1"/>
    <property type="molecule type" value="Genomic_DNA"/>
</dbReference>
<keyword evidence="6" id="KW-0378">Hydrolase</keyword>
<feature type="region of interest" description="Disordered" evidence="1">
    <location>
        <begin position="437"/>
        <end position="459"/>
    </location>
</feature>
<evidence type="ECO:0000259" key="4">
    <source>
        <dbReference type="Pfam" id="PF07971"/>
    </source>
</evidence>
<keyword evidence="7" id="KW-1185">Reference proteome</keyword>
<keyword evidence="2" id="KW-0812">Transmembrane</keyword>
<dbReference type="Gene3D" id="1.20.1050.60">
    <property type="entry name" value="alpha-1,2-mannosidase"/>
    <property type="match status" value="1"/>
</dbReference>
<dbReference type="GO" id="GO:0005829">
    <property type="term" value="C:cytosol"/>
    <property type="evidence" value="ECO:0007669"/>
    <property type="project" value="TreeGrafter"/>
</dbReference>
<organism evidence="6 7">
    <name type="scientific">Tothia fuscella</name>
    <dbReference type="NCBI Taxonomy" id="1048955"/>
    <lineage>
        <taxon>Eukaryota</taxon>
        <taxon>Fungi</taxon>
        <taxon>Dikarya</taxon>
        <taxon>Ascomycota</taxon>
        <taxon>Pezizomycotina</taxon>
        <taxon>Dothideomycetes</taxon>
        <taxon>Pleosporomycetidae</taxon>
        <taxon>Venturiales</taxon>
        <taxon>Cylindrosympodiaceae</taxon>
        <taxon>Tothia</taxon>
    </lineage>
</organism>
<dbReference type="InterPro" id="IPR005887">
    <property type="entry name" value="GH92_a_mannosidase_put"/>
</dbReference>
<feature type="signal peptide" evidence="3">
    <location>
        <begin position="1"/>
        <end position="21"/>
    </location>
</feature>
<dbReference type="FunFam" id="3.30.2080.10:FF:000001">
    <property type="entry name" value="Alpha-1,2-mannosidase subfamily"/>
    <property type="match status" value="1"/>
</dbReference>
<feature type="chain" id="PRO_5040412437" evidence="3">
    <location>
        <begin position="22"/>
        <end position="887"/>
    </location>
</feature>
<dbReference type="PANTHER" id="PTHR12143:SF38">
    <property type="entry name" value="ALPHA-1,2-MANNOSIDASE FAMILY PROTEIN (AFU_ORTHOLOGUE AFUA_5G10520)"/>
    <property type="match status" value="1"/>
</dbReference>
<reference evidence="6" key="1">
    <citation type="journal article" date="2020" name="Stud. Mycol.">
        <title>101 Dothideomycetes genomes: a test case for predicting lifestyles and emergence of pathogens.</title>
        <authorList>
            <person name="Haridas S."/>
            <person name="Albert R."/>
            <person name="Binder M."/>
            <person name="Bloem J."/>
            <person name="Labutti K."/>
            <person name="Salamov A."/>
            <person name="Andreopoulos B."/>
            <person name="Baker S."/>
            <person name="Barry K."/>
            <person name="Bills G."/>
            <person name="Bluhm B."/>
            <person name="Cannon C."/>
            <person name="Castanera R."/>
            <person name="Culley D."/>
            <person name="Daum C."/>
            <person name="Ezra D."/>
            <person name="Gonzalez J."/>
            <person name="Henrissat B."/>
            <person name="Kuo A."/>
            <person name="Liang C."/>
            <person name="Lipzen A."/>
            <person name="Lutzoni F."/>
            <person name="Magnuson J."/>
            <person name="Mondo S."/>
            <person name="Nolan M."/>
            <person name="Ohm R."/>
            <person name="Pangilinan J."/>
            <person name="Park H.-J."/>
            <person name="Ramirez L."/>
            <person name="Alfaro M."/>
            <person name="Sun H."/>
            <person name="Tritt A."/>
            <person name="Yoshinaga Y."/>
            <person name="Zwiers L.-H."/>
            <person name="Turgeon B."/>
            <person name="Goodwin S."/>
            <person name="Spatafora J."/>
            <person name="Crous P."/>
            <person name="Grigoriev I."/>
        </authorList>
    </citation>
    <scope>NUCLEOTIDE SEQUENCE</scope>
    <source>
        <strain evidence="6">CBS 130266</strain>
    </source>
</reference>
<evidence type="ECO:0000256" key="2">
    <source>
        <dbReference type="SAM" id="Phobius"/>
    </source>
</evidence>
<dbReference type="GO" id="GO:0006516">
    <property type="term" value="P:glycoprotein catabolic process"/>
    <property type="evidence" value="ECO:0007669"/>
    <property type="project" value="TreeGrafter"/>
</dbReference>
<feature type="transmembrane region" description="Helical" evidence="2">
    <location>
        <begin position="794"/>
        <end position="815"/>
    </location>
</feature>
<dbReference type="OrthoDB" id="449263at2759"/>
<dbReference type="AlphaFoldDB" id="A0A9P4NMQ5"/>
<dbReference type="FunFam" id="1.20.1050.60:FF:000002">
    <property type="entry name" value="Glycosyl hydrolase family 92"/>
    <property type="match status" value="1"/>
</dbReference>
<dbReference type="PANTHER" id="PTHR12143">
    <property type="entry name" value="PEPTIDE N-GLYCANASE PNGASE -RELATED"/>
    <property type="match status" value="1"/>
</dbReference>
<dbReference type="GO" id="GO:0000224">
    <property type="term" value="F:peptide-N4-(N-acetyl-beta-glucosaminyl)asparagine amidase activity"/>
    <property type="evidence" value="ECO:0007669"/>
    <property type="project" value="TreeGrafter"/>
</dbReference>
<evidence type="ECO:0000256" key="1">
    <source>
        <dbReference type="SAM" id="MobiDB-lite"/>
    </source>
</evidence>
<dbReference type="InterPro" id="IPR014718">
    <property type="entry name" value="GH-type_carb-bd"/>
</dbReference>
<keyword evidence="3" id="KW-0732">Signal</keyword>
<dbReference type="InterPro" id="IPR050883">
    <property type="entry name" value="PNGase"/>
</dbReference>
<sequence>MMRLSISAPPILGLFVFLSNAQKDYSEYVNVFAGTTNQGNMFPGVTAGPFAPIKLGPDLAFGKADAYSGYLPDLDAVVNGFSLMHESGTGGAPKYGVVSQFPVPGSVQNPLIELSSKRTTPDEGQVGYYKSSLINGVTVELAATNHAGFYQYSFPKGDESSVVVDVSHVLPSFRNLGWGQEYAGGAFAIAPDGHYEGSGTYNKGWNIAADWTVFFCGRFDQVPVQAKTFYGKDQKLDEIGKQPSVKGAGRLGGVFTFNQTLVTSCAAVSFVSAKQACSYLDNEIPAGTKLNELVSAAKKRWNSEVFSKITTTERNQDNLAQLYTSLYGMHLLPSNRTGDNPSWQSAEPYYDDIFTFWDLFRCTTPLFHILQPVAYEEFIRSLVDVWRHDGWLPDGRSSNFNGRTQGGSNADNILADAYVKGVRGKVDWNDAYAAMQSDAENVPPGNNDPSSPESSTKHGRGALPDWLALGYISPKYNRAVTRAVEYAGNDFGLAQVAHGLGKSEDANKYLRRARNWRNHWDSNAESLGTKGFLVPRLADGSFIKQDPINCGGCYWKDAYYEGKPWEYSVNAHHDMGELIKMSGGDAAFTKRLDTLMDPTNKIFNPGNEPSFTTPYLYNFVGRQDLSVKQSRGVAKMYNAGPAGLPGASDAGAMQSWILWNMIGLYPITGQTTFLIGSPWFKDMTIQLGDGKVLNMTATGGNSDSAFYLQSLKVNGKSWDKNWISWEDVFANGGTMDFQLGPIPTKWDTGLLPPSPASRAAFAGDNGGPARSILPGPEVLPRRMRSKREKQLTRAAIACSVVVAIIILSVIAGILFRRILPRRREVQAHMADTEVHSISRTPELDEKSDSEVKVVVVRVDGSDAYSTTTASLTPKKKTWSRWSRTRAA</sequence>
<comment type="caution">
    <text evidence="6">The sequence shown here is derived from an EMBL/GenBank/DDBJ whole genome shotgun (WGS) entry which is preliminary data.</text>
</comment>
<keyword evidence="2" id="KW-1133">Transmembrane helix</keyword>
<proteinExistence type="predicted"/>
<dbReference type="Gene3D" id="2.70.98.10">
    <property type="match status" value="1"/>
</dbReference>
<feature type="domain" description="Glycosyl hydrolase family 92 N-terminal" evidence="5">
    <location>
        <begin position="28"/>
        <end position="260"/>
    </location>
</feature>
<dbReference type="InterPro" id="IPR041371">
    <property type="entry name" value="GH92_N"/>
</dbReference>
<dbReference type="Pfam" id="PF17678">
    <property type="entry name" value="Glyco_hydro_92N"/>
    <property type="match status" value="1"/>
</dbReference>
<gene>
    <name evidence="6" type="ORF">EJ08DRAFT_637287</name>
</gene>
<feature type="domain" description="Glycosyl hydrolase family 92" evidence="4">
    <location>
        <begin position="275"/>
        <end position="741"/>
    </location>
</feature>
<accession>A0A9P4NMQ5</accession>
<keyword evidence="2" id="KW-0472">Membrane</keyword>
<evidence type="ECO:0000259" key="5">
    <source>
        <dbReference type="Pfam" id="PF17678"/>
    </source>
</evidence>
<dbReference type="Proteomes" id="UP000800235">
    <property type="component" value="Unassembled WGS sequence"/>
</dbReference>
<name>A0A9P4NMQ5_9PEZI</name>
<dbReference type="GO" id="GO:0005975">
    <property type="term" value="P:carbohydrate metabolic process"/>
    <property type="evidence" value="ECO:0007669"/>
    <property type="project" value="InterPro"/>
</dbReference>